<gene>
    <name evidence="2" type="ORF">HNR53_003198</name>
</gene>
<keyword evidence="1" id="KW-0472">Membrane</keyword>
<keyword evidence="1" id="KW-1133">Transmembrane helix</keyword>
<dbReference type="EMBL" id="JACHGK010000011">
    <property type="protein sequence ID" value="MBB6446539.1"/>
    <property type="molecule type" value="Genomic_DNA"/>
</dbReference>
<keyword evidence="1" id="KW-0812">Transmembrane</keyword>
<reference evidence="2 3" key="1">
    <citation type="submission" date="2020-08" db="EMBL/GenBank/DDBJ databases">
        <title>Genomic Encyclopedia of Type Strains, Phase IV (KMG-IV): sequencing the most valuable type-strain genomes for metagenomic binning, comparative biology and taxonomic classification.</title>
        <authorList>
            <person name="Goeker M."/>
        </authorList>
    </citation>
    <scope>NUCLEOTIDE SEQUENCE [LARGE SCALE GENOMIC DNA]</scope>
    <source>
        <strain evidence="2 3">DSM 5391</strain>
    </source>
</reference>
<dbReference type="Proteomes" id="UP000531594">
    <property type="component" value="Unassembled WGS sequence"/>
</dbReference>
<evidence type="ECO:0000313" key="3">
    <source>
        <dbReference type="Proteomes" id="UP000531594"/>
    </source>
</evidence>
<feature type="transmembrane region" description="Helical" evidence="1">
    <location>
        <begin position="36"/>
        <end position="55"/>
    </location>
</feature>
<sequence>MMKLKQMIEWFIEDVNDEKGFTLTFVSQLLQNHFRMIIIAGIPFLFYILFLAGGLQ</sequence>
<protein>
    <submittedName>
        <fullName evidence="2">Uncharacterized protein</fullName>
    </submittedName>
</protein>
<accession>A0A7X0HTF6</accession>
<keyword evidence="3" id="KW-1185">Reference proteome</keyword>
<proteinExistence type="predicted"/>
<dbReference type="AlphaFoldDB" id="A0A7X0HTF6"/>
<organism evidence="2 3">
    <name type="scientific">Bacillus benzoevorans</name>
    <dbReference type="NCBI Taxonomy" id="1456"/>
    <lineage>
        <taxon>Bacteria</taxon>
        <taxon>Bacillati</taxon>
        <taxon>Bacillota</taxon>
        <taxon>Bacilli</taxon>
        <taxon>Bacillales</taxon>
        <taxon>Bacillaceae</taxon>
        <taxon>Bacillus</taxon>
    </lineage>
</organism>
<evidence type="ECO:0000256" key="1">
    <source>
        <dbReference type="SAM" id="Phobius"/>
    </source>
</evidence>
<dbReference type="RefSeq" id="WP_184527624.1">
    <property type="nucleotide sequence ID" value="NZ_JACHGK010000011.1"/>
</dbReference>
<comment type="caution">
    <text evidence="2">The sequence shown here is derived from an EMBL/GenBank/DDBJ whole genome shotgun (WGS) entry which is preliminary data.</text>
</comment>
<evidence type="ECO:0000313" key="2">
    <source>
        <dbReference type="EMBL" id="MBB6446539.1"/>
    </source>
</evidence>
<name>A0A7X0HTF6_9BACI</name>